<dbReference type="Gene3D" id="4.10.1000.10">
    <property type="entry name" value="Zinc finger, CCCH-type"/>
    <property type="match status" value="2"/>
</dbReference>
<dbReference type="Pfam" id="PF00642">
    <property type="entry name" value="zf-CCCH"/>
    <property type="match status" value="1"/>
</dbReference>
<feature type="domain" description="C3H1-type" evidence="6">
    <location>
        <begin position="54"/>
        <end position="78"/>
    </location>
</feature>
<keyword evidence="8" id="KW-1185">Reference proteome</keyword>
<dbReference type="SMART" id="SM00356">
    <property type="entry name" value="ZnF_C3H1"/>
    <property type="match status" value="2"/>
</dbReference>
<dbReference type="SUPFAM" id="SSF90229">
    <property type="entry name" value="CCCH zinc finger"/>
    <property type="match status" value="2"/>
</dbReference>
<evidence type="ECO:0000313" key="8">
    <source>
        <dbReference type="Proteomes" id="UP000242715"/>
    </source>
</evidence>
<keyword evidence="4 5" id="KW-0862">Zinc</keyword>
<dbReference type="EMBL" id="DF973200">
    <property type="protein sequence ID" value="GAU19630.1"/>
    <property type="molecule type" value="Genomic_DNA"/>
</dbReference>
<dbReference type="PANTHER" id="PTHR12547:SF150">
    <property type="entry name" value="ZINC FINGER CCCH DOMAIN-CONTAINING PROTEIN 47"/>
    <property type="match status" value="1"/>
</dbReference>
<evidence type="ECO:0000259" key="6">
    <source>
        <dbReference type="PROSITE" id="PS50103"/>
    </source>
</evidence>
<dbReference type="InterPro" id="IPR000571">
    <property type="entry name" value="Znf_CCCH"/>
</dbReference>
<dbReference type="AlphaFoldDB" id="A0A2Z6M401"/>
<feature type="zinc finger region" description="C3H1-type" evidence="5">
    <location>
        <begin position="54"/>
        <end position="78"/>
    </location>
</feature>
<dbReference type="PROSITE" id="PS50103">
    <property type="entry name" value="ZF_C3H1"/>
    <property type="match status" value="2"/>
</dbReference>
<feature type="domain" description="C3H1-type" evidence="6">
    <location>
        <begin position="15"/>
        <end position="43"/>
    </location>
</feature>
<dbReference type="InterPro" id="IPR041367">
    <property type="entry name" value="Znf-CCCH_4"/>
</dbReference>
<gene>
    <name evidence="7" type="ORF">TSUD_383250</name>
</gene>
<accession>A0A2Z6M401</accession>
<dbReference type="GO" id="GO:0008270">
    <property type="term" value="F:zinc ion binding"/>
    <property type="evidence" value="ECO:0007669"/>
    <property type="project" value="UniProtKB-KW"/>
</dbReference>
<dbReference type="InterPro" id="IPR036855">
    <property type="entry name" value="Znf_CCCH_sf"/>
</dbReference>
<dbReference type="OrthoDB" id="410307at2759"/>
<dbReference type="GO" id="GO:0003729">
    <property type="term" value="F:mRNA binding"/>
    <property type="evidence" value="ECO:0007669"/>
    <property type="project" value="InterPro"/>
</dbReference>
<evidence type="ECO:0000256" key="2">
    <source>
        <dbReference type="ARBA" id="ARBA00022737"/>
    </source>
</evidence>
<evidence type="ECO:0000256" key="3">
    <source>
        <dbReference type="ARBA" id="ARBA00022771"/>
    </source>
</evidence>
<name>A0A2Z6M401_TRISU</name>
<reference evidence="8" key="1">
    <citation type="journal article" date="2017" name="Front. Plant Sci.">
        <title>Climate Clever Clovers: New Paradigm to Reduce the Environmental Footprint of Ruminants by Breeding Low Methanogenic Forages Utilizing Haplotype Variation.</title>
        <authorList>
            <person name="Kaur P."/>
            <person name="Appels R."/>
            <person name="Bayer P.E."/>
            <person name="Keeble-Gagnere G."/>
            <person name="Wang J."/>
            <person name="Hirakawa H."/>
            <person name="Shirasawa K."/>
            <person name="Vercoe P."/>
            <person name="Stefanova K."/>
            <person name="Durmic Z."/>
            <person name="Nichols P."/>
            <person name="Revell C."/>
            <person name="Isobe S.N."/>
            <person name="Edwards D."/>
            <person name="Erskine W."/>
        </authorList>
    </citation>
    <scope>NUCLEOTIDE SEQUENCE [LARGE SCALE GENOMIC DNA]</scope>
    <source>
        <strain evidence="8">cv. Daliak</strain>
    </source>
</reference>
<keyword evidence="1 5" id="KW-0479">Metal-binding</keyword>
<organism evidence="7 8">
    <name type="scientific">Trifolium subterraneum</name>
    <name type="common">Subterranean clover</name>
    <dbReference type="NCBI Taxonomy" id="3900"/>
    <lineage>
        <taxon>Eukaryota</taxon>
        <taxon>Viridiplantae</taxon>
        <taxon>Streptophyta</taxon>
        <taxon>Embryophyta</taxon>
        <taxon>Tracheophyta</taxon>
        <taxon>Spermatophyta</taxon>
        <taxon>Magnoliopsida</taxon>
        <taxon>eudicotyledons</taxon>
        <taxon>Gunneridae</taxon>
        <taxon>Pentapetalae</taxon>
        <taxon>rosids</taxon>
        <taxon>fabids</taxon>
        <taxon>Fabales</taxon>
        <taxon>Fabaceae</taxon>
        <taxon>Papilionoideae</taxon>
        <taxon>50 kb inversion clade</taxon>
        <taxon>NPAAA clade</taxon>
        <taxon>Hologalegina</taxon>
        <taxon>IRL clade</taxon>
        <taxon>Trifolieae</taxon>
        <taxon>Trifolium</taxon>
    </lineage>
</organism>
<proteinExistence type="predicted"/>
<protein>
    <recommendedName>
        <fullName evidence="6">C3H1-type domain-containing protein</fullName>
    </recommendedName>
</protein>
<feature type="zinc finger region" description="C3H1-type" evidence="5">
    <location>
        <begin position="15"/>
        <end position="43"/>
    </location>
</feature>
<evidence type="ECO:0000256" key="4">
    <source>
        <dbReference type="ARBA" id="ARBA00022833"/>
    </source>
</evidence>
<evidence type="ECO:0000313" key="7">
    <source>
        <dbReference type="EMBL" id="GAU19630.1"/>
    </source>
</evidence>
<dbReference type="Pfam" id="PF18044">
    <property type="entry name" value="zf-CCCH_4"/>
    <property type="match status" value="1"/>
</dbReference>
<dbReference type="PANTHER" id="PTHR12547">
    <property type="entry name" value="CCCH ZINC FINGER/TIS11-RELATED"/>
    <property type="match status" value="1"/>
</dbReference>
<keyword evidence="3 5" id="KW-0863">Zinc-finger</keyword>
<keyword evidence="2" id="KW-0677">Repeat</keyword>
<evidence type="ECO:0000256" key="1">
    <source>
        <dbReference type="ARBA" id="ARBA00022723"/>
    </source>
</evidence>
<sequence>MFTQGVDAGAVKQGDFRIELCDFWLKSVPCQHGVGCRFAHGPAQLRKITLRDDLWRTKPCRNFAADKCSYGNRCRFRH</sequence>
<dbReference type="Proteomes" id="UP000242715">
    <property type="component" value="Unassembled WGS sequence"/>
</dbReference>
<dbReference type="InterPro" id="IPR045877">
    <property type="entry name" value="ZFP36-like"/>
</dbReference>
<evidence type="ECO:0000256" key="5">
    <source>
        <dbReference type="PROSITE-ProRule" id="PRU00723"/>
    </source>
</evidence>